<accession>A0ABY1AD85</accession>
<dbReference type="EMBL" id="FOCC01000013">
    <property type="protein sequence ID" value="SEM90838.1"/>
    <property type="molecule type" value="Genomic_DNA"/>
</dbReference>
<comment type="subcellular location">
    <subcellularLocation>
        <location evidence="1">Cell membrane</location>
        <topology evidence="1">Lipid-anchor</topology>
    </subcellularLocation>
</comment>
<dbReference type="SUPFAM" id="SSF53850">
    <property type="entry name" value="Periplasmic binding protein-like II"/>
    <property type="match status" value="1"/>
</dbReference>
<evidence type="ECO:0000259" key="6">
    <source>
        <dbReference type="Pfam" id="PF00496"/>
    </source>
</evidence>
<dbReference type="PROSITE" id="PS01040">
    <property type="entry name" value="SBP_BACTERIAL_5"/>
    <property type="match status" value="1"/>
</dbReference>
<evidence type="ECO:0000256" key="3">
    <source>
        <dbReference type="ARBA" id="ARBA00022448"/>
    </source>
</evidence>
<evidence type="ECO:0000313" key="7">
    <source>
        <dbReference type="EMBL" id="SEM90838.1"/>
    </source>
</evidence>
<feature type="signal peptide" evidence="5">
    <location>
        <begin position="1"/>
        <end position="20"/>
    </location>
</feature>
<keyword evidence="4 5" id="KW-0732">Signal</keyword>
<dbReference type="Gene3D" id="3.10.105.10">
    <property type="entry name" value="Dipeptide-binding Protein, Domain 3"/>
    <property type="match status" value="1"/>
</dbReference>
<comment type="caution">
    <text evidence="7">The sequence shown here is derived from an EMBL/GenBank/DDBJ whole genome shotgun (WGS) entry which is preliminary data.</text>
</comment>
<dbReference type="PROSITE" id="PS51257">
    <property type="entry name" value="PROKAR_LIPOPROTEIN"/>
    <property type="match status" value="1"/>
</dbReference>
<name>A0ABY1AD85_9LACO</name>
<dbReference type="Gene3D" id="3.90.76.10">
    <property type="entry name" value="Dipeptide-binding Protein, Domain 1"/>
    <property type="match status" value="1"/>
</dbReference>
<keyword evidence="3" id="KW-0813">Transport</keyword>
<gene>
    <name evidence="7" type="ORF">SAMN05216431_1139</name>
</gene>
<dbReference type="PIRSF" id="PIRSF002741">
    <property type="entry name" value="MppA"/>
    <property type="match status" value="1"/>
</dbReference>
<dbReference type="Pfam" id="PF00496">
    <property type="entry name" value="SBP_bac_5"/>
    <property type="match status" value="1"/>
</dbReference>
<evidence type="ECO:0000256" key="1">
    <source>
        <dbReference type="ARBA" id="ARBA00004193"/>
    </source>
</evidence>
<dbReference type="Gene3D" id="3.40.190.10">
    <property type="entry name" value="Periplasmic binding protein-like II"/>
    <property type="match status" value="1"/>
</dbReference>
<organism evidence="7 8">
    <name type="scientific">Ligilactobacillus ruminis</name>
    <dbReference type="NCBI Taxonomy" id="1623"/>
    <lineage>
        <taxon>Bacteria</taxon>
        <taxon>Bacillati</taxon>
        <taxon>Bacillota</taxon>
        <taxon>Bacilli</taxon>
        <taxon>Lactobacillales</taxon>
        <taxon>Lactobacillaceae</taxon>
        <taxon>Ligilactobacillus</taxon>
    </lineage>
</organism>
<dbReference type="CDD" id="cd08504">
    <property type="entry name" value="PBP2_OppA"/>
    <property type="match status" value="1"/>
</dbReference>
<dbReference type="PANTHER" id="PTHR30290">
    <property type="entry name" value="PERIPLASMIC BINDING COMPONENT OF ABC TRANSPORTER"/>
    <property type="match status" value="1"/>
</dbReference>
<evidence type="ECO:0000313" key="8">
    <source>
        <dbReference type="Proteomes" id="UP000182089"/>
    </source>
</evidence>
<feature type="domain" description="Solute-binding protein family 5" evidence="6">
    <location>
        <begin position="77"/>
        <end position="461"/>
    </location>
</feature>
<dbReference type="Proteomes" id="UP000182089">
    <property type="component" value="Unassembled WGS sequence"/>
</dbReference>
<reference evidence="7 8" key="1">
    <citation type="submission" date="2016-10" db="EMBL/GenBank/DDBJ databases">
        <authorList>
            <person name="Varghese N."/>
            <person name="Submissions S."/>
        </authorList>
    </citation>
    <scope>NUCLEOTIDE SEQUENCE [LARGE SCALE GENOMIC DNA]</scope>
    <source>
        <strain evidence="7 8">WC1T17</strain>
    </source>
</reference>
<evidence type="ECO:0000256" key="4">
    <source>
        <dbReference type="ARBA" id="ARBA00022729"/>
    </source>
</evidence>
<feature type="chain" id="PRO_5047074868" evidence="5">
    <location>
        <begin position="21"/>
        <end position="543"/>
    </location>
</feature>
<dbReference type="InterPro" id="IPR030678">
    <property type="entry name" value="Peptide/Ni-bd"/>
</dbReference>
<comment type="similarity">
    <text evidence="2">Belongs to the bacterial solute-binding protein 5 family.</text>
</comment>
<dbReference type="PANTHER" id="PTHR30290:SF10">
    <property type="entry name" value="PERIPLASMIC OLIGOPEPTIDE-BINDING PROTEIN-RELATED"/>
    <property type="match status" value="1"/>
</dbReference>
<evidence type="ECO:0000256" key="5">
    <source>
        <dbReference type="SAM" id="SignalP"/>
    </source>
</evidence>
<sequence>MKLKKTSAVLAGLASVTLLAACSKQNDSQNKTKQVLNWTESTAIATQDPSLATDTTSFNTLLNTQEGLYRLDKKQNPKPALAVKTKISQGGKVYDFTLRKNAKWSNGQPVTAKDFVYAHRRTVNPKTKASMAFYLYQIKNAKEINLGQKAVNTLGVKAISKYHLQITLTRPVSYFKRLLAFPLFFPQNKQAVAKYGDKYGTQAKYLVFNGPYRLTKWTGSNKKWTLVKNKTYWDQKKVHLTKINELVTESTTTSYNLYQAKETDETLLTGSQVKANQQNAAYHQRKASALSRLELNQNKVKAFTNLKIRRAISLAINRNSLTNNILQDGSTPAKGFVPSGMGYNPKTKQAFQDEAYDKSAVSYNLKKAKQLWQEGLKEEGISSLTVTLSASDTDSAKKVAAFLQSSLAKLPGLNVEVQTIPYTQLITKQGKKDYEMTLKNWQAILADPINFLDIFEKDSSYNNSGYNDNEFDRLLDEAENKYGNQPQKRWERLVAAEKVLMATQGTIPLYQVAKPQLLRTSVKNVLYNPTGCPYDFKTASISK</sequence>
<dbReference type="InterPro" id="IPR000914">
    <property type="entry name" value="SBP_5_dom"/>
</dbReference>
<dbReference type="InterPro" id="IPR039424">
    <property type="entry name" value="SBP_5"/>
</dbReference>
<proteinExistence type="inferred from homology"/>
<dbReference type="InterPro" id="IPR023765">
    <property type="entry name" value="SBP_5_CS"/>
</dbReference>
<evidence type="ECO:0000256" key="2">
    <source>
        <dbReference type="ARBA" id="ARBA00005695"/>
    </source>
</evidence>
<protein>
    <submittedName>
        <fullName evidence="7">Peptide/nickel transport system substrate-binding protein/oligopeptide transport system substrate-binding protein</fullName>
    </submittedName>
</protein>